<dbReference type="AlphaFoldDB" id="A0A9X0W5Q4"/>
<feature type="binding site" evidence="2">
    <location>
        <position position="146"/>
    </location>
    <ligand>
        <name>Zn(2+)</name>
        <dbReference type="ChEBI" id="CHEBI:29105"/>
    </ligand>
</feature>
<comment type="similarity">
    <text evidence="1">Belongs to the beta-class carbonic anhydrase family.</text>
</comment>
<dbReference type="PANTHER" id="PTHR11002">
    <property type="entry name" value="CARBONIC ANHYDRASE"/>
    <property type="match status" value="1"/>
</dbReference>
<comment type="cofactor">
    <cofactor evidence="2">
        <name>Zn(2+)</name>
        <dbReference type="ChEBI" id="CHEBI:29105"/>
    </cofactor>
    <text evidence="2">Binds 1 zinc ion per subunit.</text>
</comment>
<dbReference type="Gene3D" id="3.40.1050.10">
    <property type="entry name" value="Carbonic anhydrase"/>
    <property type="match status" value="1"/>
</dbReference>
<organism evidence="3 4">
    <name type="scientific">Lamprobacter modestohalophilus</name>
    <dbReference type="NCBI Taxonomy" id="1064514"/>
    <lineage>
        <taxon>Bacteria</taxon>
        <taxon>Pseudomonadati</taxon>
        <taxon>Pseudomonadota</taxon>
        <taxon>Gammaproteobacteria</taxon>
        <taxon>Chromatiales</taxon>
        <taxon>Chromatiaceae</taxon>
        <taxon>Lamprobacter</taxon>
    </lineage>
</organism>
<feature type="binding site" evidence="2">
    <location>
        <position position="95"/>
    </location>
    <ligand>
        <name>Zn(2+)</name>
        <dbReference type="ChEBI" id="CHEBI:29105"/>
    </ligand>
</feature>
<keyword evidence="2" id="KW-0862">Zinc</keyword>
<gene>
    <name evidence="3" type="ORF">CKO42_02175</name>
</gene>
<dbReference type="InterPro" id="IPR001765">
    <property type="entry name" value="Carbonic_anhydrase"/>
</dbReference>
<keyword evidence="2" id="KW-0479">Metal-binding</keyword>
<dbReference type="EMBL" id="NRRY01000003">
    <property type="protein sequence ID" value="MBK1617276.1"/>
    <property type="molecule type" value="Genomic_DNA"/>
</dbReference>
<dbReference type="Proteomes" id="UP001138768">
    <property type="component" value="Unassembled WGS sequence"/>
</dbReference>
<dbReference type="CDD" id="cd03378">
    <property type="entry name" value="beta_CA_cladeC"/>
    <property type="match status" value="1"/>
</dbReference>
<dbReference type="GO" id="GO:0004089">
    <property type="term" value="F:carbonate dehydratase activity"/>
    <property type="evidence" value="ECO:0007669"/>
    <property type="project" value="InterPro"/>
</dbReference>
<feature type="binding site" evidence="2">
    <location>
        <position position="149"/>
    </location>
    <ligand>
        <name>Zn(2+)</name>
        <dbReference type="ChEBI" id="CHEBI:29105"/>
    </ligand>
</feature>
<feature type="binding site" evidence="2">
    <location>
        <position position="93"/>
    </location>
    <ligand>
        <name>Zn(2+)</name>
        <dbReference type="ChEBI" id="CHEBI:29105"/>
    </ligand>
</feature>
<dbReference type="SMART" id="SM00947">
    <property type="entry name" value="Pro_CA"/>
    <property type="match status" value="1"/>
</dbReference>
<protein>
    <submittedName>
        <fullName evidence="3">Carbonic anhydrase</fullName>
    </submittedName>
</protein>
<reference evidence="3 4" key="1">
    <citation type="journal article" date="2020" name="Microorganisms">
        <title>Osmotic Adaptation and Compatible Solute Biosynthesis of Phototrophic Bacteria as Revealed from Genome Analyses.</title>
        <authorList>
            <person name="Imhoff J.F."/>
            <person name="Rahn T."/>
            <person name="Kunzel S."/>
            <person name="Keller A."/>
            <person name="Neulinger S.C."/>
        </authorList>
    </citation>
    <scope>NUCLEOTIDE SEQUENCE [LARGE SCALE GENOMIC DNA]</scope>
    <source>
        <strain evidence="3 4">DSM 25653</strain>
    </source>
</reference>
<comment type="caution">
    <text evidence="3">The sequence shown here is derived from an EMBL/GenBank/DDBJ whole genome shotgun (WGS) entry which is preliminary data.</text>
</comment>
<dbReference type="Pfam" id="PF00484">
    <property type="entry name" value="Pro_CA"/>
    <property type="match status" value="1"/>
</dbReference>
<evidence type="ECO:0000313" key="3">
    <source>
        <dbReference type="EMBL" id="MBK1617276.1"/>
    </source>
</evidence>
<dbReference type="GO" id="GO:0008270">
    <property type="term" value="F:zinc ion binding"/>
    <property type="evidence" value="ECO:0007669"/>
    <property type="project" value="InterPro"/>
</dbReference>
<evidence type="ECO:0000313" key="4">
    <source>
        <dbReference type="Proteomes" id="UP001138768"/>
    </source>
</evidence>
<proteinExistence type="inferred from homology"/>
<accession>A0A9X0W5Q4</accession>
<evidence type="ECO:0000256" key="2">
    <source>
        <dbReference type="PIRSR" id="PIRSR601765-1"/>
    </source>
</evidence>
<dbReference type="NCBIfam" id="NF011765">
    <property type="entry name" value="PRK15219.1"/>
    <property type="match status" value="1"/>
</dbReference>
<dbReference type="SUPFAM" id="SSF53056">
    <property type="entry name" value="beta-carbonic anhydrase, cab"/>
    <property type="match status" value="1"/>
</dbReference>
<keyword evidence="4" id="KW-1185">Reference proteome</keyword>
<dbReference type="PANTHER" id="PTHR11002:SF79">
    <property type="entry name" value="CARBONIC ANHYDRASE 2"/>
    <property type="match status" value="1"/>
</dbReference>
<name>A0A9X0W5Q4_9GAMM</name>
<sequence>MTHRLFSTSMLPLIAPLLFVAGIALAEDLLLDRPYVTFDAAKQDAMTPEMAIDKLKAGNRRFVKGSMHNRDLSAQAQRTAAAGQYPFAVVLSCLDSRSAPEIIFDQGVGDLFVARVAGNVISDDMLGSFEFATKVAGSKVIVVMGHSACGAVMGACDGVELGHLTGLLAKITPAVEATPVAADAPRNASNAAFVEAVTEANTKLQVAEILRQSPILKALIDEGQIKVVPAMHNLSTGEVEFL</sequence>
<dbReference type="InterPro" id="IPR036874">
    <property type="entry name" value="Carbonic_anhydrase_sf"/>
</dbReference>
<evidence type="ECO:0000256" key="1">
    <source>
        <dbReference type="ARBA" id="ARBA00006217"/>
    </source>
</evidence>